<evidence type="ECO:0000256" key="2">
    <source>
        <dbReference type="ARBA" id="ARBA00006843"/>
    </source>
</evidence>
<dbReference type="AlphaFoldDB" id="A0A147A0Y5"/>
<feature type="transmembrane region" description="Helical" evidence="7">
    <location>
        <begin position="84"/>
        <end position="107"/>
    </location>
</feature>
<dbReference type="Pfam" id="PF04505">
    <property type="entry name" value="CD225"/>
    <property type="match status" value="1"/>
</dbReference>
<accession>A0A147A0Y5</accession>
<proteinExistence type="inferred from homology"/>
<evidence type="ECO:0000256" key="1">
    <source>
        <dbReference type="ARBA" id="ARBA00004370"/>
    </source>
</evidence>
<reference evidence="9" key="2">
    <citation type="submission" date="2025-05" db="UniProtKB">
        <authorList>
            <consortium name="Ensembl"/>
        </authorList>
    </citation>
    <scope>IDENTIFICATION</scope>
</reference>
<reference evidence="8" key="1">
    <citation type="submission" date="2015-01" db="EMBL/GenBank/DDBJ databases">
        <title>EvidentialGene: Evidence-directed Construction of Complete mRNA Transcriptomes without Genomes.</title>
        <authorList>
            <person name="Gilbert D.G."/>
        </authorList>
    </citation>
    <scope>NUCLEOTIDE SEQUENCE</scope>
</reference>
<dbReference type="GO" id="GO:0016020">
    <property type="term" value="C:membrane"/>
    <property type="evidence" value="ECO:0007669"/>
    <property type="project" value="UniProtKB-SubCell"/>
</dbReference>
<name>A0A147A0Y5_FUNHE</name>
<dbReference type="Proteomes" id="UP000265000">
    <property type="component" value="Unplaced"/>
</dbReference>
<dbReference type="PANTHER" id="PTHR14948:SF19">
    <property type="entry name" value="TRANSMEMBRANE PROTEIN 233"/>
    <property type="match status" value="1"/>
</dbReference>
<evidence type="ECO:0000256" key="3">
    <source>
        <dbReference type="ARBA" id="ARBA00022692"/>
    </source>
</evidence>
<evidence type="ECO:0000313" key="10">
    <source>
        <dbReference type="Proteomes" id="UP000265000"/>
    </source>
</evidence>
<dbReference type="GeneTree" id="ENSGT00940000162372"/>
<protein>
    <submittedName>
        <fullName evidence="8 9">Transmembrane protein 233</fullName>
    </submittedName>
</protein>
<keyword evidence="10" id="KW-1185">Reference proteome</keyword>
<evidence type="ECO:0000256" key="7">
    <source>
        <dbReference type="SAM" id="Phobius"/>
    </source>
</evidence>
<evidence type="ECO:0000313" key="8">
    <source>
        <dbReference type="EMBL" id="JAR71812.1"/>
    </source>
</evidence>
<dbReference type="Ensembl" id="ENSFHET00000011777.1">
    <property type="protein sequence ID" value="ENSFHEP00000022868.1"/>
    <property type="gene ID" value="ENSFHEG00000003515.1"/>
</dbReference>
<feature type="region of interest" description="Disordered" evidence="6">
    <location>
        <begin position="1"/>
        <end position="33"/>
    </location>
</feature>
<evidence type="ECO:0000313" key="9">
    <source>
        <dbReference type="Ensembl" id="ENSFHEP00000022868.1"/>
    </source>
</evidence>
<organism evidence="8">
    <name type="scientific">Fundulus heteroclitus</name>
    <name type="common">Killifish</name>
    <name type="synonym">Mummichog</name>
    <dbReference type="NCBI Taxonomy" id="8078"/>
    <lineage>
        <taxon>Eukaryota</taxon>
        <taxon>Metazoa</taxon>
        <taxon>Chordata</taxon>
        <taxon>Craniata</taxon>
        <taxon>Vertebrata</taxon>
        <taxon>Euteleostomi</taxon>
        <taxon>Actinopterygii</taxon>
        <taxon>Neopterygii</taxon>
        <taxon>Teleostei</taxon>
        <taxon>Neoteleostei</taxon>
        <taxon>Acanthomorphata</taxon>
        <taxon>Ovalentaria</taxon>
        <taxon>Atherinomorphae</taxon>
        <taxon>Cyprinodontiformes</taxon>
        <taxon>Fundulidae</taxon>
        <taxon>Fundulus</taxon>
    </lineage>
</organism>
<dbReference type="PANTHER" id="PTHR14948">
    <property type="entry name" value="NG5"/>
    <property type="match status" value="1"/>
</dbReference>
<feature type="compositionally biased region" description="Low complexity" evidence="6">
    <location>
        <begin position="1"/>
        <end position="19"/>
    </location>
</feature>
<keyword evidence="4 7" id="KW-1133">Transmembrane helix</keyword>
<sequence length="112" mass="12397">MFWTVSMLDSKMKSSLSGSRFLDSGSLEEQEPPPPLQSYLCLTMLVCFCPAYPVNIVGLVFSVMSRNSYYRGDYDGSRRLGRNALYVSVASVVIGLLVIAITCIVQFSTVDH</sequence>
<dbReference type="OrthoDB" id="9946633at2759"/>
<comment type="subcellular location">
    <subcellularLocation>
        <location evidence="1">Membrane</location>
    </subcellularLocation>
</comment>
<evidence type="ECO:0000256" key="4">
    <source>
        <dbReference type="ARBA" id="ARBA00022989"/>
    </source>
</evidence>
<evidence type="ECO:0000256" key="5">
    <source>
        <dbReference type="ARBA" id="ARBA00023136"/>
    </source>
</evidence>
<dbReference type="InterPro" id="IPR007593">
    <property type="entry name" value="CD225/Dispanin_fam"/>
</dbReference>
<dbReference type="InterPro" id="IPR051423">
    <property type="entry name" value="CD225/Dispanin"/>
</dbReference>
<feature type="transmembrane region" description="Helical" evidence="7">
    <location>
        <begin position="36"/>
        <end position="63"/>
    </location>
</feature>
<dbReference type="STRING" id="8078.ENSFHEP00000022868"/>
<comment type="similarity">
    <text evidence="2">Belongs to the CD225/Dispanin family.</text>
</comment>
<keyword evidence="5 7" id="KW-0472">Membrane</keyword>
<evidence type="ECO:0000256" key="6">
    <source>
        <dbReference type="SAM" id="MobiDB-lite"/>
    </source>
</evidence>
<keyword evidence="3 7" id="KW-0812">Transmembrane</keyword>
<dbReference type="EMBL" id="GCES01014511">
    <property type="protein sequence ID" value="JAR71812.1"/>
    <property type="molecule type" value="Transcribed_RNA"/>
</dbReference>